<evidence type="ECO:0000259" key="4">
    <source>
        <dbReference type="PROSITE" id="PS50102"/>
    </source>
</evidence>
<dbReference type="RefSeq" id="XP_035346289.1">
    <property type="nucleotide sequence ID" value="XM_035490396.1"/>
</dbReference>
<dbReference type="GO" id="GO:0003723">
    <property type="term" value="F:RNA binding"/>
    <property type="evidence" value="ECO:0007669"/>
    <property type="project" value="UniProtKB-UniRule"/>
</dbReference>
<dbReference type="GeneID" id="55994747"/>
<evidence type="ECO:0000313" key="5">
    <source>
        <dbReference type="EMBL" id="QKX60112.1"/>
    </source>
</evidence>
<keyword evidence="6" id="KW-1185">Reference proteome</keyword>
<dbReference type="OrthoDB" id="417481at2759"/>
<dbReference type="Pfam" id="PF04059">
    <property type="entry name" value="RRM_2"/>
    <property type="match status" value="1"/>
</dbReference>
<dbReference type="EMBL" id="CP055901">
    <property type="protein sequence ID" value="QKX60112.1"/>
    <property type="molecule type" value="Genomic_DNA"/>
</dbReference>
<dbReference type="InterPro" id="IPR000504">
    <property type="entry name" value="RRM_dom"/>
</dbReference>
<sequence length="639" mass="70650">MLSDRRALTSSSPRSSEETMTNIDSPDTKLTAYSPEQLRGPFHSHPKRNATQSLGGMNSFSIAPAVDPFGGPEYSVQPSQFSPSSLNFQPFGLGRSEQGIANEPSVGRIDYTGLPTPNTGSHSNKFRLSEGAIPISPLFEAKVGSGSLRGNVGPIYPAPKSRAFAVEGVSPTVSHLAVASLFTRREFESIQGPDLSDLHSIGRFVVGFADFRDTQKALEKLRIIHPGWQVIPLTAREHAQESKHAIECSSDFEGHVSITVLLNEQRPDLDMSSIYSTVQGIARSFGAINAFKAASLQITKANDFFVEFCNTRDAANAVAVLNGACIENLFLETKHIRPDIESSPSSFFRQAIHGRDEFSPTTGSRQQPETPIRDHHAALVLSPTGRSTVPMEDISELMDMLSPAQKRLSLEHDGTHFADQRLKHPQNVVDNDRIRLGLDVRTTIMLRNIPNKVDLPLLKTIVDETSFGKYDFMYLRIDFANNCNVGYAFINFEDPIDIIDFVQARAGRTWNCFNSDKVAEVSYATIQGRDCLVQKFRNSSVMLEDPSFRPKLFYTGKGPLAGTEEPFPGPNNISKMRRSVENAEQVGLFAPRITRDVRRGGQGMRSPTSQTQFTRNGLSQRQVLLNATPETSPISRRDF</sequence>
<dbReference type="AlphaFoldDB" id="A0A7H8R165"/>
<accession>A0A7H8R165</accession>
<dbReference type="CDD" id="cd12532">
    <property type="entry name" value="RRM3_MEI2_fungi"/>
    <property type="match status" value="1"/>
</dbReference>
<feature type="region of interest" description="Disordered" evidence="3">
    <location>
        <begin position="597"/>
        <end position="639"/>
    </location>
</feature>
<dbReference type="Proteomes" id="UP000509510">
    <property type="component" value="Chromosome IV"/>
</dbReference>
<evidence type="ECO:0000256" key="3">
    <source>
        <dbReference type="SAM" id="MobiDB-lite"/>
    </source>
</evidence>
<keyword evidence="1 2" id="KW-0694">RNA-binding</keyword>
<gene>
    <name evidence="5" type="ORF">TRUGW13939_07254</name>
</gene>
<evidence type="ECO:0000256" key="1">
    <source>
        <dbReference type="ARBA" id="ARBA00022884"/>
    </source>
</evidence>
<proteinExistence type="predicted"/>
<feature type="compositionally biased region" description="Polar residues" evidence="3">
    <location>
        <begin position="605"/>
        <end position="639"/>
    </location>
</feature>
<name>A0A7H8R165_TALRU</name>
<evidence type="ECO:0000313" key="6">
    <source>
        <dbReference type="Proteomes" id="UP000509510"/>
    </source>
</evidence>
<reference evidence="6" key="1">
    <citation type="submission" date="2020-06" db="EMBL/GenBank/DDBJ databases">
        <title>A chromosome-scale genome assembly of Talaromyces rugulosus W13939.</title>
        <authorList>
            <person name="Wang B."/>
            <person name="Guo L."/>
            <person name="Ye K."/>
            <person name="Wang L."/>
        </authorList>
    </citation>
    <scope>NUCLEOTIDE SEQUENCE [LARGE SCALE GENOMIC DNA]</scope>
    <source>
        <strain evidence="6">W13939</strain>
    </source>
</reference>
<feature type="region of interest" description="Disordered" evidence="3">
    <location>
        <begin position="1"/>
        <end position="54"/>
    </location>
</feature>
<feature type="compositionally biased region" description="Polar residues" evidence="3">
    <location>
        <begin position="8"/>
        <end position="25"/>
    </location>
</feature>
<dbReference type="KEGG" id="trg:TRUGW13939_07254"/>
<protein>
    <recommendedName>
        <fullName evidence="4">RRM domain-containing protein</fullName>
    </recommendedName>
</protein>
<feature type="domain" description="RRM" evidence="4">
    <location>
        <begin position="442"/>
        <end position="526"/>
    </location>
</feature>
<dbReference type="InterPro" id="IPR034862">
    <property type="entry name" value="Fungal_Mei2-like_RRM3"/>
</dbReference>
<feature type="compositionally biased region" description="Polar residues" evidence="3">
    <location>
        <begin position="359"/>
        <end position="369"/>
    </location>
</feature>
<feature type="region of interest" description="Disordered" evidence="3">
    <location>
        <begin position="356"/>
        <end position="378"/>
    </location>
</feature>
<dbReference type="InterPro" id="IPR035979">
    <property type="entry name" value="RBD_domain_sf"/>
</dbReference>
<dbReference type="InterPro" id="IPR007201">
    <property type="entry name" value="Mei2-like_Rrm_C"/>
</dbReference>
<dbReference type="SUPFAM" id="SSF54928">
    <property type="entry name" value="RNA-binding domain, RBD"/>
    <property type="match status" value="1"/>
</dbReference>
<evidence type="ECO:0000256" key="2">
    <source>
        <dbReference type="PROSITE-ProRule" id="PRU00176"/>
    </source>
</evidence>
<dbReference type="PANTHER" id="PTHR23189">
    <property type="entry name" value="RNA RECOGNITION MOTIF-CONTAINING"/>
    <property type="match status" value="1"/>
</dbReference>
<organism evidence="5 6">
    <name type="scientific">Talaromyces rugulosus</name>
    <name type="common">Penicillium rugulosum</name>
    <dbReference type="NCBI Taxonomy" id="121627"/>
    <lineage>
        <taxon>Eukaryota</taxon>
        <taxon>Fungi</taxon>
        <taxon>Dikarya</taxon>
        <taxon>Ascomycota</taxon>
        <taxon>Pezizomycotina</taxon>
        <taxon>Eurotiomycetes</taxon>
        <taxon>Eurotiomycetidae</taxon>
        <taxon>Eurotiales</taxon>
        <taxon>Trichocomaceae</taxon>
        <taxon>Talaromyces</taxon>
        <taxon>Talaromyces sect. Islandici</taxon>
    </lineage>
</organism>
<dbReference type="PROSITE" id="PS50102">
    <property type="entry name" value="RRM"/>
    <property type="match status" value="1"/>
</dbReference>